<feature type="compositionally biased region" description="Basic and acidic residues" evidence="1">
    <location>
        <begin position="63"/>
        <end position="93"/>
    </location>
</feature>
<dbReference type="EMBL" id="PFBA01000013">
    <property type="protein sequence ID" value="PIT92587.1"/>
    <property type="molecule type" value="Genomic_DNA"/>
</dbReference>
<accession>A0A2M6WIG8</accession>
<feature type="transmembrane region" description="Helical" evidence="2">
    <location>
        <begin position="12"/>
        <end position="29"/>
    </location>
</feature>
<organism evidence="3 4">
    <name type="scientific">Candidatus Harrisonbacteria bacterium CG10_big_fil_rev_8_21_14_0_10_42_17</name>
    <dbReference type="NCBI Taxonomy" id="1974584"/>
    <lineage>
        <taxon>Bacteria</taxon>
        <taxon>Candidatus Harrisoniibacteriota</taxon>
    </lineage>
</organism>
<feature type="compositionally biased region" description="Basic and acidic residues" evidence="1">
    <location>
        <begin position="43"/>
        <end position="54"/>
    </location>
</feature>
<comment type="caution">
    <text evidence="3">The sequence shown here is derived from an EMBL/GenBank/DDBJ whole genome shotgun (WGS) entry which is preliminary data.</text>
</comment>
<protein>
    <submittedName>
        <fullName evidence="3">Uncharacterized protein</fullName>
    </submittedName>
</protein>
<evidence type="ECO:0000313" key="4">
    <source>
        <dbReference type="Proteomes" id="UP000228635"/>
    </source>
</evidence>
<evidence type="ECO:0000256" key="1">
    <source>
        <dbReference type="SAM" id="MobiDB-lite"/>
    </source>
</evidence>
<keyword evidence="2" id="KW-1133">Transmembrane helix</keyword>
<keyword evidence="2" id="KW-0812">Transmembrane</keyword>
<dbReference type="AlphaFoldDB" id="A0A2M6WIG8"/>
<keyword evidence="2" id="KW-0472">Membrane</keyword>
<name>A0A2M6WIG8_9BACT</name>
<proteinExistence type="predicted"/>
<evidence type="ECO:0000256" key="2">
    <source>
        <dbReference type="SAM" id="Phobius"/>
    </source>
</evidence>
<dbReference type="Proteomes" id="UP000228635">
    <property type="component" value="Unassembled WGS sequence"/>
</dbReference>
<feature type="region of interest" description="Disordered" evidence="1">
    <location>
        <begin position="43"/>
        <end position="93"/>
    </location>
</feature>
<evidence type="ECO:0000313" key="3">
    <source>
        <dbReference type="EMBL" id="PIT92587.1"/>
    </source>
</evidence>
<reference evidence="4" key="1">
    <citation type="submission" date="2017-09" db="EMBL/GenBank/DDBJ databases">
        <title>Depth-based differentiation of microbial function through sediment-hosted aquifers and enrichment of novel symbionts in the deep terrestrial subsurface.</title>
        <authorList>
            <person name="Probst A.J."/>
            <person name="Ladd B."/>
            <person name="Jarett J.K."/>
            <person name="Geller-Mcgrath D.E."/>
            <person name="Sieber C.M.K."/>
            <person name="Emerson J.B."/>
            <person name="Anantharaman K."/>
            <person name="Thomas B.C."/>
            <person name="Malmstrom R."/>
            <person name="Stieglmeier M."/>
            <person name="Klingl A."/>
            <person name="Woyke T."/>
            <person name="Ryan C.M."/>
            <person name="Banfield J.F."/>
        </authorList>
    </citation>
    <scope>NUCLEOTIDE SEQUENCE [LARGE SCALE GENOMIC DNA]</scope>
</reference>
<sequence length="111" mass="12597">MNNLLPERKITGLVLILVGVVLLGGITLLKKIAPPKELEQFEASTKETLERSDAQKTLPEEDQDKKENNTEETVVEKIMPEDQTQEKESESINLEELKEELGSLDDEIFNF</sequence>
<gene>
    <name evidence="3" type="ORF">COU08_01160</name>
</gene>